<organism evidence="1 2">
    <name type="scientific">Dreissena polymorpha</name>
    <name type="common">Zebra mussel</name>
    <name type="synonym">Mytilus polymorpha</name>
    <dbReference type="NCBI Taxonomy" id="45954"/>
    <lineage>
        <taxon>Eukaryota</taxon>
        <taxon>Metazoa</taxon>
        <taxon>Spiralia</taxon>
        <taxon>Lophotrochozoa</taxon>
        <taxon>Mollusca</taxon>
        <taxon>Bivalvia</taxon>
        <taxon>Autobranchia</taxon>
        <taxon>Heteroconchia</taxon>
        <taxon>Euheterodonta</taxon>
        <taxon>Imparidentia</taxon>
        <taxon>Neoheterodontei</taxon>
        <taxon>Myida</taxon>
        <taxon>Dreissenoidea</taxon>
        <taxon>Dreissenidae</taxon>
        <taxon>Dreissena</taxon>
    </lineage>
</organism>
<dbReference type="EMBL" id="JAIWYP010000004">
    <property type="protein sequence ID" value="KAH3830813.1"/>
    <property type="molecule type" value="Genomic_DNA"/>
</dbReference>
<sequence>MHHQFLALTADPLCWPTTQSPQVINLLGSRCHDVLRGNNPVSPDCLLCGAPYLGAPD</sequence>
<dbReference type="Proteomes" id="UP000828390">
    <property type="component" value="Unassembled WGS sequence"/>
</dbReference>
<protein>
    <submittedName>
        <fullName evidence="1">Uncharacterized protein</fullName>
    </submittedName>
</protein>
<gene>
    <name evidence="1" type="ORF">DPMN_104067</name>
</gene>
<reference evidence="1" key="2">
    <citation type="submission" date="2020-11" db="EMBL/GenBank/DDBJ databases">
        <authorList>
            <person name="McCartney M.A."/>
            <person name="Auch B."/>
            <person name="Kono T."/>
            <person name="Mallez S."/>
            <person name="Becker A."/>
            <person name="Gohl D.M."/>
            <person name="Silverstein K.A.T."/>
            <person name="Koren S."/>
            <person name="Bechman K.B."/>
            <person name="Herman A."/>
            <person name="Abrahante J.E."/>
            <person name="Garbe J."/>
        </authorList>
    </citation>
    <scope>NUCLEOTIDE SEQUENCE</scope>
    <source>
        <strain evidence="1">Duluth1</strain>
        <tissue evidence="1">Whole animal</tissue>
    </source>
</reference>
<name>A0A9D4H921_DREPO</name>
<evidence type="ECO:0000313" key="2">
    <source>
        <dbReference type="Proteomes" id="UP000828390"/>
    </source>
</evidence>
<evidence type="ECO:0000313" key="1">
    <source>
        <dbReference type="EMBL" id="KAH3830813.1"/>
    </source>
</evidence>
<accession>A0A9D4H921</accession>
<comment type="caution">
    <text evidence="1">The sequence shown here is derived from an EMBL/GenBank/DDBJ whole genome shotgun (WGS) entry which is preliminary data.</text>
</comment>
<proteinExistence type="predicted"/>
<keyword evidence="2" id="KW-1185">Reference proteome</keyword>
<dbReference type="AlphaFoldDB" id="A0A9D4H921"/>
<reference evidence="1" key="1">
    <citation type="journal article" date="2019" name="bioRxiv">
        <title>The Genome of the Zebra Mussel, Dreissena polymorpha: A Resource for Invasive Species Research.</title>
        <authorList>
            <person name="McCartney M.A."/>
            <person name="Auch B."/>
            <person name="Kono T."/>
            <person name="Mallez S."/>
            <person name="Zhang Y."/>
            <person name="Obille A."/>
            <person name="Becker A."/>
            <person name="Abrahante J.E."/>
            <person name="Garbe J."/>
            <person name="Badalamenti J.P."/>
            <person name="Herman A."/>
            <person name="Mangelson H."/>
            <person name="Liachko I."/>
            <person name="Sullivan S."/>
            <person name="Sone E.D."/>
            <person name="Koren S."/>
            <person name="Silverstein K.A.T."/>
            <person name="Beckman K.B."/>
            <person name="Gohl D.M."/>
        </authorList>
    </citation>
    <scope>NUCLEOTIDE SEQUENCE</scope>
    <source>
        <strain evidence="1">Duluth1</strain>
        <tissue evidence="1">Whole animal</tissue>
    </source>
</reference>